<dbReference type="PANTHER" id="PTHR12943:SF27">
    <property type="entry name" value="HOMOCYSTEINE-INDUCED ENDOPLASMIC RETICULUM PROTEIN, ISOFORM A"/>
    <property type="match status" value="1"/>
</dbReference>
<feature type="domain" description="Ubiquitin-like" evidence="6">
    <location>
        <begin position="17"/>
        <end position="82"/>
    </location>
</feature>
<name>A0A9W9T6A2_9EURO</name>
<dbReference type="PANTHER" id="PTHR12943">
    <property type="entry name" value="HOMOCYSTEINE-RESPONSIVE ENDOPLASMIC RETICULUM-RESIDENT UNIQUITIN-LIKE DOMAIN HERPUD PROTEIN FAMILY MEMBER"/>
    <property type="match status" value="1"/>
</dbReference>
<feature type="compositionally biased region" description="Polar residues" evidence="5">
    <location>
        <begin position="337"/>
        <end position="350"/>
    </location>
</feature>
<proteinExistence type="predicted"/>
<sequence>MATGSPSQPMAGENASGTITVHVLCQSLPPPSRFTLDNVPLSTTIAQLKHRIEQSFPNNPRASHQRLIYRGKPLTVDEATLSTVVSSMEMGFPLQEGTHSMHLVLPPEPTHTKAPSVSAMSQASPFTDSVQASTSSSTWLNPDTSTTATSTSAYSSIPRTTGATPVSPRVTFNQYVNTSFNQSSPTTNAPEADGAELSRRIHTLRDHILEIEGQLNRGVMPSMDNIIRTRNELLEIQDRRPARHLPIPGVADLVARILDAQQRARLIEYIQPQNSQTGTSQNYAPANSPARYQASQQTSHQASATQFFMLASPMGEDHSSFIIQRDLGSQLAAQPAVSPNTAPANESSAHQAPPAYQVPQPYQAPQAPNQNAAVVQNALRQAILNQQRRGNNVEHAGLARHIRRIWLFTRLWLFCYLTSAPGTWRRYIFVSIALLVTFFSETNIPRQFATLVISPIQRHLEGLTHAGGPADRATQTGANDAAAEFNIWDQIRHVERALVFLFASLVPGLGEGHVRARAAADQAFLAEQERQARERQEQEQEQIRERERQEQEQAQTGVVEGAGNEGAEQEVPAAHAQSGQDPAGN</sequence>
<evidence type="ECO:0000256" key="1">
    <source>
        <dbReference type="ARBA" id="ARBA00004370"/>
    </source>
</evidence>
<dbReference type="InterPro" id="IPR029071">
    <property type="entry name" value="Ubiquitin-like_domsf"/>
</dbReference>
<dbReference type="EMBL" id="JAPQKP010000001">
    <property type="protein sequence ID" value="KAJ5211067.1"/>
    <property type="molecule type" value="Genomic_DNA"/>
</dbReference>
<evidence type="ECO:0000256" key="2">
    <source>
        <dbReference type="ARBA" id="ARBA00022692"/>
    </source>
</evidence>
<evidence type="ECO:0000313" key="7">
    <source>
        <dbReference type="EMBL" id="KAJ5211067.1"/>
    </source>
</evidence>
<evidence type="ECO:0000313" key="8">
    <source>
        <dbReference type="Proteomes" id="UP001150879"/>
    </source>
</evidence>
<dbReference type="GO" id="GO:0016020">
    <property type="term" value="C:membrane"/>
    <property type="evidence" value="ECO:0007669"/>
    <property type="project" value="UniProtKB-SubCell"/>
</dbReference>
<feature type="compositionally biased region" description="Polar residues" evidence="5">
    <location>
        <begin position="157"/>
        <end position="166"/>
    </location>
</feature>
<dbReference type="Gene3D" id="3.10.20.90">
    <property type="entry name" value="Phosphatidylinositol 3-kinase Catalytic Subunit, Chain A, domain 1"/>
    <property type="match status" value="1"/>
</dbReference>
<dbReference type="GO" id="GO:0030968">
    <property type="term" value="P:endoplasmic reticulum unfolded protein response"/>
    <property type="evidence" value="ECO:0007669"/>
    <property type="project" value="TreeGrafter"/>
</dbReference>
<dbReference type="InterPro" id="IPR039751">
    <property type="entry name" value="HERPUD1/2"/>
</dbReference>
<reference evidence="7" key="1">
    <citation type="submission" date="2022-11" db="EMBL/GenBank/DDBJ databases">
        <authorList>
            <person name="Petersen C."/>
        </authorList>
    </citation>
    <scope>NUCLEOTIDE SEQUENCE</scope>
    <source>
        <strain evidence="7">IBT 16849</strain>
    </source>
</reference>
<organism evidence="7 8">
    <name type="scientific">Penicillium cf. griseofulvum</name>
    <dbReference type="NCBI Taxonomy" id="2972120"/>
    <lineage>
        <taxon>Eukaryota</taxon>
        <taxon>Fungi</taxon>
        <taxon>Dikarya</taxon>
        <taxon>Ascomycota</taxon>
        <taxon>Pezizomycotina</taxon>
        <taxon>Eurotiomycetes</taxon>
        <taxon>Eurotiomycetidae</taxon>
        <taxon>Eurotiales</taxon>
        <taxon>Aspergillaceae</taxon>
        <taxon>Penicillium</taxon>
    </lineage>
</organism>
<feature type="compositionally biased region" description="Basic and acidic residues" evidence="5">
    <location>
        <begin position="528"/>
        <end position="551"/>
    </location>
</feature>
<protein>
    <recommendedName>
        <fullName evidence="6">Ubiquitin-like domain-containing protein</fullName>
    </recommendedName>
</protein>
<keyword evidence="2" id="KW-0812">Transmembrane</keyword>
<comment type="caution">
    <text evidence="7">The sequence shown here is derived from an EMBL/GenBank/DDBJ whole genome shotgun (WGS) entry which is preliminary data.</text>
</comment>
<evidence type="ECO:0000256" key="4">
    <source>
        <dbReference type="ARBA" id="ARBA00023136"/>
    </source>
</evidence>
<dbReference type="PROSITE" id="PS50053">
    <property type="entry name" value="UBIQUITIN_2"/>
    <property type="match status" value="1"/>
</dbReference>
<keyword evidence="4" id="KW-0472">Membrane</keyword>
<reference evidence="7" key="2">
    <citation type="journal article" date="2023" name="IMA Fungus">
        <title>Comparative genomic study of the Penicillium genus elucidates a diverse pangenome and 15 lateral gene transfer events.</title>
        <authorList>
            <person name="Petersen C."/>
            <person name="Sorensen T."/>
            <person name="Nielsen M.R."/>
            <person name="Sondergaard T.E."/>
            <person name="Sorensen J.L."/>
            <person name="Fitzpatrick D.A."/>
            <person name="Frisvad J.C."/>
            <person name="Nielsen K.L."/>
        </authorList>
    </citation>
    <scope>NUCLEOTIDE SEQUENCE</scope>
    <source>
        <strain evidence="7">IBT 16849</strain>
    </source>
</reference>
<feature type="compositionally biased region" description="Low complexity" evidence="5">
    <location>
        <begin position="552"/>
        <end position="571"/>
    </location>
</feature>
<dbReference type="InterPro" id="IPR000626">
    <property type="entry name" value="Ubiquitin-like_dom"/>
</dbReference>
<evidence type="ECO:0000259" key="6">
    <source>
        <dbReference type="PROSITE" id="PS50053"/>
    </source>
</evidence>
<keyword evidence="3" id="KW-1133">Transmembrane helix</keyword>
<dbReference type="AlphaFoldDB" id="A0A9W9T6A2"/>
<evidence type="ECO:0000256" key="3">
    <source>
        <dbReference type="ARBA" id="ARBA00022989"/>
    </source>
</evidence>
<dbReference type="SUPFAM" id="SSF54236">
    <property type="entry name" value="Ubiquitin-like"/>
    <property type="match status" value="1"/>
</dbReference>
<dbReference type="Pfam" id="PF00240">
    <property type="entry name" value="ubiquitin"/>
    <property type="match status" value="1"/>
</dbReference>
<feature type="region of interest" description="Disordered" evidence="5">
    <location>
        <begin position="528"/>
        <end position="585"/>
    </location>
</feature>
<gene>
    <name evidence="7" type="ORF">N7472_001206</name>
</gene>
<keyword evidence="8" id="KW-1185">Reference proteome</keyword>
<feature type="region of interest" description="Disordered" evidence="5">
    <location>
        <begin position="333"/>
        <end position="371"/>
    </location>
</feature>
<feature type="region of interest" description="Disordered" evidence="5">
    <location>
        <begin position="134"/>
        <end position="166"/>
    </location>
</feature>
<feature type="region of interest" description="Disordered" evidence="5">
    <location>
        <begin position="272"/>
        <end position="299"/>
    </location>
</feature>
<feature type="compositionally biased region" description="Low complexity" evidence="5">
    <location>
        <begin position="351"/>
        <end position="371"/>
    </location>
</feature>
<dbReference type="Proteomes" id="UP001150879">
    <property type="component" value="Unassembled WGS sequence"/>
</dbReference>
<feature type="compositionally biased region" description="Polar residues" evidence="5">
    <location>
        <begin position="134"/>
        <end position="143"/>
    </location>
</feature>
<evidence type="ECO:0000256" key="5">
    <source>
        <dbReference type="SAM" id="MobiDB-lite"/>
    </source>
</evidence>
<comment type="subcellular location">
    <subcellularLocation>
        <location evidence="1">Membrane</location>
    </subcellularLocation>
</comment>
<accession>A0A9W9T6A2</accession>
<feature type="compositionally biased region" description="Polar residues" evidence="5">
    <location>
        <begin position="272"/>
        <end position="285"/>
    </location>
</feature>
<feature type="compositionally biased region" description="Low complexity" evidence="5">
    <location>
        <begin position="144"/>
        <end position="156"/>
    </location>
</feature>